<evidence type="ECO:0000313" key="10">
    <source>
        <dbReference type="Proteomes" id="UP000094526"/>
    </source>
</evidence>
<evidence type="ECO:0000256" key="5">
    <source>
        <dbReference type="ARBA" id="ARBA00023002"/>
    </source>
</evidence>
<keyword evidence="10" id="KW-1185">Reference proteome</keyword>
<dbReference type="STRING" id="86049.A0A1C1CFB2"/>
<dbReference type="SMR" id="A0A1C1CFB2"/>
<comment type="caution">
    <text evidence="9">The sequence shown here is derived from an EMBL/GenBank/DDBJ whole genome shotgun (WGS) entry which is preliminary data.</text>
</comment>
<feature type="domain" description="Catalase core" evidence="8">
    <location>
        <begin position="69"/>
        <end position="455"/>
    </location>
</feature>
<dbReference type="InterPro" id="IPR018028">
    <property type="entry name" value="Catalase"/>
</dbReference>
<keyword evidence="6" id="KW-0408">Iron</keyword>
<organism evidence="9 10">
    <name type="scientific">Cladophialophora carrionii</name>
    <dbReference type="NCBI Taxonomy" id="86049"/>
    <lineage>
        <taxon>Eukaryota</taxon>
        <taxon>Fungi</taxon>
        <taxon>Dikarya</taxon>
        <taxon>Ascomycota</taxon>
        <taxon>Pezizomycotina</taxon>
        <taxon>Eurotiomycetes</taxon>
        <taxon>Chaetothyriomycetidae</taxon>
        <taxon>Chaetothyriales</taxon>
        <taxon>Herpotrichiellaceae</taxon>
        <taxon>Cladophialophora</taxon>
    </lineage>
</organism>
<dbReference type="GO" id="GO:0004096">
    <property type="term" value="F:catalase activity"/>
    <property type="evidence" value="ECO:0007669"/>
    <property type="project" value="UniProtKB-EC"/>
</dbReference>
<gene>
    <name evidence="9" type="primary">katA</name>
    <name evidence="9" type="ORF">CLCR_02324</name>
</gene>
<keyword evidence="4" id="KW-0479">Metal-binding</keyword>
<dbReference type="GO" id="GO:0046872">
    <property type="term" value="F:metal ion binding"/>
    <property type="evidence" value="ECO:0007669"/>
    <property type="project" value="UniProtKB-KW"/>
</dbReference>
<dbReference type="GO" id="GO:0020037">
    <property type="term" value="F:heme binding"/>
    <property type="evidence" value="ECO:0007669"/>
    <property type="project" value="InterPro"/>
</dbReference>
<dbReference type="SUPFAM" id="SSF56634">
    <property type="entry name" value="Heme-dependent catalase-like"/>
    <property type="match status" value="1"/>
</dbReference>
<dbReference type="InterPro" id="IPR010582">
    <property type="entry name" value="Catalase_immune_responsive"/>
</dbReference>
<evidence type="ECO:0000313" key="9">
    <source>
        <dbReference type="EMBL" id="OCT47204.1"/>
    </source>
</evidence>
<dbReference type="PRINTS" id="PR00067">
    <property type="entry name" value="CATALASE"/>
</dbReference>
<evidence type="ECO:0000256" key="3">
    <source>
        <dbReference type="ARBA" id="ARBA00022617"/>
    </source>
</evidence>
<dbReference type="PANTHER" id="PTHR11465">
    <property type="entry name" value="CATALASE"/>
    <property type="match status" value="1"/>
</dbReference>
<keyword evidence="7" id="KW-0376">Hydrogen peroxide</keyword>
<evidence type="ECO:0000256" key="4">
    <source>
        <dbReference type="ARBA" id="ARBA00022723"/>
    </source>
</evidence>
<accession>A0A1C1CFB2</accession>
<evidence type="ECO:0000256" key="7">
    <source>
        <dbReference type="ARBA" id="ARBA00023324"/>
    </source>
</evidence>
<sequence>MTSNITAGEMAAHPVQAVGKAIGKMGGDPRALQRSSLFQGANEGPAVVAAKLTGVSEGGKRADDGPYFTNNEGIPFPDASHSKTVGGIPVASDTFLFQKQQHFNRSKLLERMVHPCGSGAFGYFETTKDVSHLTKANFLSGSGIQTPVFVRFSTVTLGREFPDLARNPRGFAIKFYTGDGNYDIVGLNFPVFFCRDPIQGPDVIRSQARRPDNFLLDYNATFDLLANTPEGNHAGMMFFSDHGTPQGWRANHGYGCHTFKWVNKNGEFVYIKYHFLADGGQKQFTRQEAVKLSGENPDYSKEELWQAIENGEPVSYTAHVQIMKPEEADPQKLGFDPFDVTKVWPKKLFPLHEFGKLHLTRNPENYHRDVEQAAFSPGSMVPGIEDSPDPLLQFRMFFYRDAQYHRIGVNLHQVPTNCPFMAGSYASLNFDGPLRVDANHAKNPQYAPNSFVDKFRPDTAEAPYKVGDNIVSRKSHFYHEGHPLTEYDQPRDLYENVMNETQRAHLHENTAVMLSHVSEPVIQTKYLAQLYKIKPSYARAVYDGLTKKKFEFSEVEQQAEGIEKAGHYDKFRPTQASERLVGLAATGVYNSVPGGL</sequence>
<proteinExistence type="inferred from homology"/>
<dbReference type="Pfam" id="PF06628">
    <property type="entry name" value="Catalase-rel"/>
    <property type="match status" value="1"/>
</dbReference>
<evidence type="ECO:0000256" key="1">
    <source>
        <dbReference type="ARBA" id="ARBA00005329"/>
    </source>
</evidence>
<name>A0A1C1CFB2_9EURO</name>
<dbReference type="FunFam" id="2.40.180.10:FF:000014">
    <property type="entry name" value="Catalase (Eurofung)"/>
    <property type="match status" value="1"/>
</dbReference>
<dbReference type="Proteomes" id="UP000094526">
    <property type="component" value="Unassembled WGS sequence"/>
</dbReference>
<protein>
    <submittedName>
        <fullName evidence="9">Vegetative catalase</fullName>
    </submittedName>
</protein>
<dbReference type="VEuPathDB" id="FungiDB:G647_02230"/>
<comment type="similarity">
    <text evidence="1">Belongs to the catalase family.</text>
</comment>
<evidence type="ECO:0000256" key="2">
    <source>
        <dbReference type="ARBA" id="ARBA00022559"/>
    </source>
</evidence>
<keyword evidence="3" id="KW-0349">Heme</keyword>
<dbReference type="Gene3D" id="2.40.180.10">
    <property type="entry name" value="Catalase core domain"/>
    <property type="match status" value="1"/>
</dbReference>
<dbReference type="EMBL" id="LGRB01000014">
    <property type="protein sequence ID" value="OCT47204.1"/>
    <property type="molecule type" value="Genomic_DNA"/>
</dbReference>
<keyword evidence="5" id="KW-0560">Oxidoreductase</keyword>
<dbReference type="AlphaFoldDB" id="A0A1C1CFB2"/>
<dbReference type="PANTHER" id="PTHR11465:SF13">
    <property type="entry name" value="CATALASE (EUROFUNG)"/>
    <property type="match status" value="1"/>
</dbReference>
<dbReference type="VEuPathDB" id="FungiDB:CLCR_02324"/>
<dbReference type="GO" id="GO:0042542">
    <property type="term" value="P:response to hydrogen peroxide"/>
    <property type="evidence" value="ECO:0007669"/>
    <property type="project" value="TreeGrafter"/>
</dbReference>
<keyword evidence="2" id="KW-0575">Peroxidase</keyword>
<dbReference type="PROSITE" id="PS00438">
    <property type="entry name" value="CATALASE_2"/>
    <property type="match status" value="1"/>
</dbReference>
<dbReference type="GO" id="GO:0005739">
    <property type="term" value="C:mitochondrion"/>
    <property type="evidence" value="ECO:0007669"/>
    <property type="project" value="TreeGrafter"/>
</dbReference>
<reference evidence="10" key="1">
    <citation type="submission" date="2015-07" db="EMBL/GenBank/DDBJ databases">
        <authorList>
            <person name="Teixeira M.M."/>
            <person name="Souza R.C."/>
            <person name="Almeida L.G."/>
            <person name="Vicente V.A."/>
            <person name="de Hoog S."/>
            <person name="Bocca A.L."/>
            <person name="de Almeida S.R."/>
            <person name="Vasconcelos A.T."/>
            <person name="Felipe M.S."/>
        </authorList>
    </citation>
    <scope>NUCLEOTIDE SEQUENCE [LARGE SCALE GENOMIC DNA]</scope>
    <source>
        <strain evidence="10">KSF</strain>
    </source>
</reference>
<dbReference type="GO" id="GO:0005777">
    <property type="term" value="C:peroxisome"/>
    <property type="evidence" value="ECO:0007669"/>
    <property type="project" value="TreeGrafter"/>
</dbReference>
<dbReference type="PROSITE" id="PS51402">
    <property type="entry name" value="CATALASE_3"/>
    <property type="match status" value="1"/>
</dbReference>
<dbReference type="GO" id="GO:0042744">
    <property type="term" value="P:hydrogen peroxide catabolic process"/>
    <property type="evidence" value="ECO:0007669"/>
    <property type="project" value="UniProtKB-KW"/>
</dbReference>
<dbReference type="OrthoDB" id="6880011at2759"/>
<dbReference type="InterPro" id="IPR020835">
    <property type="entry name" value="Catalase_sf"/>
</dbReference>
<dbReference type="SMART" id="SM01060">
    <property type="entry name" value="Catalase"/>
    <property type="match status" value="1"/>
</dbReference>
<evidence type="ECO:0000259" key="8">
    <source>
        <dbReference type="SMART" id="SM01060"/>
    </source>
</evidence>
<dbReference type="InterPro" id="IPR011614">
    <property type="entry name" value="Catalase_core"/>
</dbReference>
<dbReference type="eggNOG" id="KOG0047">
    <property type="taxonomic scope" value="Eukaryota"/>
</dbReference>
<evidence type="ECO:0000256" key="6">
    <source>
        <dbReference type="ARBA" id="ARBA00023004"/>
    </source>
</evidence>
<dbReference type="InterPro" id="IPR024708">
    <property type="entry name" value="Catalase_AS"/>
</dbReference>
<dbReference type="Pfam" id="PF00199">
    <property type="entry name" value="Catalase"/>
    <property type="match status" value="1"/>
</dbReference>